<keyword evidence="2" id="KW-1185">Reference proteome</keyword>
<name>A0ABV6JCA2_9BACL</name>
<sequence length="364" mass="41765">MTTTDSNRGITVGASKGQQNGKTTFVTQLPYNRLKSWLTIDTARQRRVFPKKVDDLEKYVIDGFNGQYSGFNAIAVSLRNGELNYDEKTGTIYLPDEHEGVRFFICDGQHRYYGIIQAYERASNMRWEIDEEGERENWERIFNAFGTSTLPVVIYTGLTLDEEEQLFSDMNFKATPVNQSKALQHDKRDIYNKLAKELANEIPDIAKFGVDIESKVLSDKLEYISTLATWNRVNRILINGPKETDLAKEWDDEERDYDTTKAKLKAFWEDLLAVLPDDYNNRGKYMITKSVYIQGLAAWGHKLFNMPRNDRQTVLQKLSDFNWGYDNVDYAKHGGGNLNKGRMQFIGTRAAIKSIPAVLDAKVS</sequence>
<evidence type="ECO:0000313" key="2">
    <source>
        <dbReference type="Proteomes" id="UP001589818"/>
    </source>
</evidence>
<gene>
    <name evidence="1" type="ORF">ACFFJ8_19435</name>
</gene>
<dbReference type="InterPro" id="IPR017642">
    <property type="entry name" value="DNA_S_mod_DndB"/>
</dbReference>
<protein>
    <submittedName>
        <fullName evidence="1">DNA sulfur modification protein DndB</fullName>
    </submittedName>
</protein>
<organism evidence="1 2">
    <name type="scientific">Paenibacillus mendelii</name>
    <dbReference type="NCBI Taxonomy" id="206163"/>
    <lineage>
        <taxon>Bacteria</taxon>
        <taxon>Bacillati</taxon>
        <taxon>Bacillota</taxon>
        <taxon>Bacilli</taxon>
        <taxon>Bacillales</taxon>
        <taxon>Paenibacillaceae</taxon>
        <taxon>Paenibacillus</taxon>
    </lineage>
</organism>
<evidence type="ECO:0000313" key="1">
    <source>
        <dbReference type="EMBL" id="MFC0393531.1"/>
    </source>
</evidence>
<comment type="caution">
    <text evidence="1">The sequence shown here is derived from an EMBL/GenBank/DDBJ whole genome shotgun (WGS) entry which is preliminary data.</text>
</comment>
<accession>A0ABV6JCA2</accession>
<dbReference type="EMBL" id="JBHLVF010000034">
    <property type="protein sequence ID" value="MFC0393531.1"/>
    <property type="molecule type" value="Genomic_DNA"/>
</dbReference>
<dbReference type="Pfam" id="PF14072">
    <property type="entry name" value="DndB"/>
    <property type="match status" value="1"/>
</dbReference>
<reference evidence="1 2" key="1">
    <citation type="submission" date="2024-09" db="EMBL/GenBank/DDBJ databases">
        <authorList>
            <person name="Sun Q."/>
            <person name="Mori K."/>
        </authorList>
    </citation>
    <scope>NUCLEOTIDE SEQUENCE [LARGE SCALE GENOMIC DNA]</scope>
    <source>
        <strain evidence="1 2">CCM 4839</strain>
    </source>
</reference>
<dbReference type="NCBIfam" id="TIGR03187">
    <property type="entry name" value="DGQHR"/>
    <property type="match status" value="1"/>
</dbReference>
<dbReference type="RefSeq" id="WP_204821705.1">
    <property type="nucleotide sequence ID" value="NZ_JANHOF010000008.1"/>
</dbReference>
<dbReference type="InterPro" id="IPR017601">
    <property type="entry name" value="DGQHR-contain_dom"/>
</dbReference>
<proteinExistence type="predicted"/>
<dbReference type="Proteomes" id="UP001589818">
    <property type="component" value="Unassembled WGS sequence"/>
</dbReference>